<evidence type="ECO:0000313" key="5">
    <source>
        <dbReference type="Proteomes" id="UP000320672"/>
    </source>
</evidence>
<dbReference type="KEGG" id="rml:FF011L_39580"/>
<reference evidence="4 5" key="1">
    <citation type="submission" date="2019-02" db="EMBL/GenBank/DDBJ databases">
        <title>Deep-cultivation of Planctomycetes and their phenomic and genomic characterization uncovers novel biology.</title>
        <authorList>
            <person name="Wiegand S."/>
            <person name="Jogler M."/>
            <person name="Boedeker C."/>
            <person name="Pinto D."/>
            <person name="Vollmers J."/>
            <person name="Rivas-Marin E."/>
            <person name="Kohn T."/>
            <person name="Peeters S.H."/>
            <person name="Heuer A."/>
            <person name="Rast P."/>
            <person name="Oberbeckmann S."/>
            <person name="Bunk B."/>
            <person name="Jeske O."/>
            <person name="Meyerdierks A."/>
            <person name="Storesund J.E."/>
            <person name="Kallscheuer N."/>
            <person name="Luecker S."/>
            <person name="Lage O.M."/>
            <person name="Pohl T."/>
            <person name="Merkel B.J."/>
            <person name="Hornburger P."/>
            <person name="Mueller R.-W."/>
            <person name="Bruemmer F."/>
            <person name="Labrenz M."/>
            <person name="Spormann A.M."/>
            <person name="Op den Camp H."/>
            <person name="Overmann J."/>
            <person name="Amann R."/>
            <person name="Jetten M.S.M."/>
            <person name="Mascher T."/>
            <person name="Medema M.H."/>
            <person name="Devos D.P."/>
            <person name="Kaster A.-K."/>
            <person name="Ovreas L."/>
            <person name="Rohde M."/>
            <person name="Galperin M.Y."/>
            <person name="Jogler C."/>
        </authorList>
    </citation>
    <scope>NUCLEOTIDE SEQUENCE [LARGE SCALE GENOMIC DNA]</scope>
    <source>
        <strain evidence="4 5">FF011L</strain>
    </source>
</reference>
<dbReference type="Gene3D" id="2.60.120.560">
    <property type="entry name" value="Exo-inulinase, domain 1"/>
    <property type="match status" value="1"/>
</dbReference>
<sequence precursor="true">MNIFSLRTVLFGAAGFCGCVAMSAEPPSGQLETGKVVAPAEAKAEAVQWLPLPTGKEGVWEVCNFGGDGDVVFAPKSIVMEMGDPLTGIRLKDKDDEAWFPTENFEIELQARRVNGFDFFCGLTFPVGKDGAASFVLGGWSGGVVGVSSIDGFDASENETTSFMTFENGQWYTVRIRVDDHIRCWIDGKNYAEVERKGHKFTIRDEMEPSLPIGIAAFQVKSELRNLRWRKLEPAAKPKKSADATKKASQSPASES</sequence>
<accession>A0A517MJV2</accession>
<dbReference type="PROSITE" id="PS51257">
    <property type="entry name" value="PROKAR_LIPOPROTEIN"/>
    <property type="match status" value="1"/>
</dbReference>
<organism evidence="4 5">
    <name type="scientific">Roseimaritima multifibrata</name>
    <dbReference type="NCBI Taxonomy" id="1930274"/>
    <lineage>
        <taxon>Bacteria</taxon>
        <taxon>Pseudomonadati</taxon>
        <taxon>Planctomycetota</taxon>
        <taxon>Planctomycetia</taxon>
        <taxon>Pirellulales</taxon>
        <taxon>Pirellulaceae</taxon>
        <taxon>Roseimaritima</taxon>
    </lineage>
</organism>
<evidence type="ECO:0000256" key="1">
    <source>
        <dbReference type="SAM" id="MobiDB-lite"/>
    </source>
</evidence>
<feature type="domain" description="3-keto-alpha-glucoside-1,2-lyase/3-keto-2-hydroxy-glucal hydratase" evidence="3">
    <location>
        <begin position="105"/>
        <end position="229"/>
    </location>
</feature>
<keyword evidence="5" id="KW-1185">Reference proteome</keyword>
<dbReference type="OrthoDB" id="282033at2"/>
<dbReference type="AlphaFoldDB" id="A0A517MJV2"/>
<feature type="compositionally biased region" description="Basic and acidic residues" evidence="1">
    <location>
        <begin position="232"/>
        <end position="246"/>
    </location>
</feature>
<dbReference type="GO" id="GO:0016787">
    <property type="term" value="F:hydrolase activity"/>
    <property type="evidence" value="ECO:0007669"/>
    <property type="project" value="InterPro"/>
</dbReference>
<gene>
    <name evidence="4" type="ORF">FF011L_39580</name>
</gene>
<feature type="chain" id="PRO_5022078676" description="3-keto-alpha-glucoside-1,2-lyase/3-keto-2-hydroxy-glucal hydratase domain-containing protein" evidence="2">
    <location>
        <begin position="24"/>
        <end position="256"/>
    </location>
</feature>
<evidence type="ECO:0000256" key="2">
    <source>
        <dbReference type="SAM" id="SignalP"/>
    </source>
</evidence>
<dbReference type="Pfam" id="PF06439">
    <property type="entry name" value="3keto-disac_hyd"/>
    <property type="match status" value="1"/>
</dbReference>
<feature type="signal peptide" evidence="2">
    <location>
        <begin position="1"/>
        <end position="23"/>
    </location>
</feature>
<dbReference type="RefSeq" id="WP_145353140.1">
    <property type="nucleotide sequence ID" value="NZ_CP036262.1"/>
</dbReference>
<feature type="region of interest" description="Disordered" evidence="1">
    <location>
        <begin position="232"/>
        <end position="256"/>
    </location>
</feature>
<evidence type="ECO:0000259" key="3">
    <source>
        <dbReference type="Pfam" id="PF06439"/>
    </source>
</evidence>
<evidence type="ECO:0000313" key="4">
    <source>
        <dbReference type="EMBL" id="QDS95171.1"/>
    </source>
</evidence>
<feature type="compositionally biased region" description="Polar residues" evidence="1">
    <location>
        <begin position="247"/>
        <end position="256"/>
    </location>
</feature>
<protein>
    <recommendedName>
        <fullName evidence="3">3-keto-alpha-glucoside-1,2-lyase/3-keto-2-hydroxy-glucal hydratase domain-containing protein</fullName>
    </recommendedName>
</protein>
<dbReference type="InterPro" id="IPR010496">
    <property type="entry name" value="AL/BT2_dom"/>
</dbReference>
<dbReference type="EMBL" id="CP036262">
    <property type="protein sequence ID" value="QDS95171.1"/>
    <property type="molecule type" value="Genomic_DNA"/>
</dbReference>
<name>A0A517MJV2_9BACT</name>
<dbReference type="Proteomes" id="UP000320672">
    <property type="component" value="Chromosome"/>
</dbReference>
<keyword evidence="2" id="KW-0732">Signal</keyword>
<proteinExistence type="predicted"/>